<evidence type="ECO:0000259" key="1">
    <source>
        <dbReference type="Pfam" id="PF17937"/>
    </source>
</evidence>
<dbReference type="EMBL" id="CP093326">
    <property type="protein sequence ID" value="UNK45525.1"/>
    <property type="molecule type" value="Genomic_DNA"/>
</dbReference>
<gene>
    <name evidence="2" type="ORF">MNQ99_16650</name>
</gene>
<dbReference type="Proteomes" id="UP000829069">
    <property type="component" value="Chromosome"/>
</dbReference>
<dbReference type="SUPFAM" id="SSF48498">
    <property type="entry name" value="Tetracyclin repressor-like, C-terminal domain"/>
    <property type="match status" value="1"/>
</dbReference>
<dbReference type="InterPro" id="IPR041479">
    <property type="entry name" value="TetR_CgmR_C"/>
</dbReference>
<reference evidence="2 3" key="1">
    <citation type="submission" date="2022-03" db="EMBL/GenBank/DDBJ databases">
        <title>Isotopic signatures of nitrous oxide derived from detoxification processes.</title>
        <authorList>
            <person name="Behrendt U."/>
            <person name="Buchen C."/>
            <person name="Well R."/>
            <person name="Ulrich A."/>
            <person name="Rohe L."/>
            <person name="Kolb S."/>
            <person name="Schloter M."/>
            <person name="Horn M.A."/>
            <person name="Augustin J."/>
        </authorList>
    </citation>
    <scope>NUCLEOTIDE SEQUENCE [LARGE SCALE GENOMIC DNA]</scope>
    <source>
        <strain evidence="2 3">S4-C24</strain>
    </source>
</reference>
<proteinExistence type="predicted"/>
<feature type="domain" description="TetR transcriptional regulator CgmR-like C-terminal" evidence="1">
    <location>
        <begin position="41"/>
        <end position="135"/>
    </location>
</feature>
<dbReference type="Pfam" id="PF17937">
    <property type="entry name" value="TetR_C_28"/>
    <property type="match status" value="1"/>
</dbReference>
<sequence>MFEPGAPIDEVERDVESIIMALVHELGERADADPEPLGAEERAYIAAFSDARANTDRNQAGLLSTAIRQPNLAESLVYLNQRLDRQDLDPREPVGILGIIVRLAMDGLWVSDILDSTRFKPADRRRITDVLTGMTYLTDARLKELLAELQPKAAGDKKG</sequence>
<dbReference type="InterPro" id="IPR036271">
    <property type="entry name" value="Tet_transcr_reg_TetR-rel_C_sf"/>
</dbReference>
<protein>
    <submittedName>
        <fullName evidence="2">TetR family transcriptional regulator</fullName>
    </submittedName>
</protein>
<dbReference type="RefSeq" id="WP_241913722.1">
    <property type="nucleotide sequence ID" value="NZ_CP093326.1"/>
</dbReference>
<evidence type="ECO:0000313" key="3">
    <source>
        <dbReference type="Proteomes" id="UP000829069"/>
    </source>
</evidence>
<organism evidence="2 3">
    <name type="scientific">Arthrobacter sulfonylureivorans</name>
    <dbReference type="NCBI Taxonomy" id="2486855"/>
    <lineage>
        <taxon>Bacteria</taxon>
        <taxon>Bacillati</taxon>
        <taxon>Actinomycetota</taxon>
        <taxon>Actinomycetes</taxon>
        <taxon>Micrococcales</taxon>
        <taxon>Micrococcaceae</taxon>
        <taxon>Arthrobacter</taxon>
    </lineage>
</organism>
<dbReference type="Gene3D" id="1.10.357.10">
    <property type="entry name" value="Tetracycline Repressor, domain 2"/>
    <property type="match status" value="1"/>
</dbReference>
<accession>A0ABY3W5H5</accession>
<evidence type="ECO:0000313" key="2">
    <source>
        <dbReference type="EMBL" id="UNK45525.1"/>
    </source>
</evidence>
<name>A0ABY3W5H5_9MICC</name>
<keyword evidence="3" id="KW-1185">Reference proteome</keyword>